<dbReference type="EMBL" id="ABOX02000003">
    <property type="protein sequence ID" value="EEF62779.1"/>
    <property type="molecule type" value="Genomic_DNA"/>
</dbReference>
<organism evidence="1 2">
    <name type="scientific">Pedosphaera parvula (strain Ellin514)</name>
    <dbReference type="NCBI Taxonomy" id="320771"/>
    <lineage>
        <taxon>Bacteria</taxon>
        <taxon>Pseudomonadati</taxon>
        <taxon>Verrucomicrobiota</taxon>
        <taxon>Pedosphaerae</taxon>
        <taxon>Pedosphaerales</taxon>
        <taxon>Pedosphaeraceae</taxon>
        <taxon>Pedosphaera</taxon>
    </lineage>
</organism>
<gene>
    <name evidence="1" type="ORF">Cflav_PD5414</name>
</gene>
<accession>B9XB94</accession>
<dbReference type="STRING" id="320771.Cflav_PD5414"/>
<proteinExistence type="predicted"/>
<evidence type="ECO:0000313" key="1">
    <source>
        <dbReference type="EMBL" id="EEF62779.1"/>
    </source>
</evidence>
<reference evidence="1 2" key="1">
    <citation type="journal article" date="2011" name="J. Bacteriol.">
        <title>Genome sequence of 'Pedosphaera parvula' Ellin514, an aerobic Verrucomicrobial isolate from pasture soil.</title>
        <authorList>
            <person name="Kant R."/>
            <person name="van Passel M.W."/>
            <person name="Sangwan P."/>
            <person name="Palva A."/>
            <person name="Lucas S."/>
            <person name="Copeland A."/>
            <person name="Lapidus A."/>
            <person name="Glavina Del Rio T."/>
            <person name="Dalin E."/>
            <person name="Tice H."/>
            <person name="Bruce D."/>
            <person name="Goodwin L."/>
            <person name="Pitluck S."/>
            <person name="Chertkov O."/>
            <person name="Larimer F.W."/>
            <person name="Land M.L."/>
            <person name="Hauser L."/>
            <person name="Brettin T.S."/>
            <person name="Detter J.C."/>
            <person name="Han S."/>
            <person name="de Vos W.M."/>
            <person name="Janssen P.H."/>
            <person name="Smidt H."/>
        </authorList>
    </citation>
    <scope>NUCLEOTIDE SEQUENCE [LARGE SCALE GENOMIC DNA]</scope>
    <source>
        <strain evidence="1 2">Ellin514</strain>
    </source>
</reference>
<comment type="caution">
    <text evidence="1">The sequence shown here is derived from an EMBL/GenBank/DDBJ whole genome shotgun (WGS) entry which is preliminary data.</text>
</comment>
<evidence type="ECO:0000313" key="2">
    <source>
        <dbReference type="Proteomes" id="UP000003688"/>
    </source>
</evidence>
<protein>
    <submittedName>
        <fullName evidence="1">Uncharacterized protein</fullName>
    </submittedName>
</protein>
<dbReference type="AlphaFoldDB" id="B9XB94"/>
<sequence>MQMERSDHVGMIPIEILHIVRKSQNQWFGVNRSGKLNPESAPLISFCFISNRPCMRSTALF</sequence>
<dbReference type="Proteomes" id="UP000003688">
    <property type="component" value="Unassembled WGS sequence"/>
</dbReference>
<name>B9XB94_PEDPL</name>
<keyword evidence="2" id="KW-1185">Reference proteome</keyword>